<reference evidence="2" key="1">
    <citation type="submission" date="2022-11" db="UniProtKB">
        <authorList>
            <consortium name="WormBaseParasite"/>
        </authorList>
    </citation>
    <scope>IDENTIFICATION</scope>
</reference>
<dbReference type="Proteomes" id="UP000887563">
    <property type="component" value="Unplaced"/>
</dbReference>
<accession>A0A914LHB3</accession>
<evidence type="ECO:0000313" key="1">
    <source>
        <dbReference type="Proteomes" id="UP000887563"/>
    </source>
</evidence>
<dbReference type="AlphaFoldDB" id="A0A914LHB3"/>
<proteinExistence type="predicted"/>
<organism evidence="1 2">
    <name type="scientific">Meloidogyne incognita</name>
    <name type="common">Southern root-knot nematode worm</name>
    <name type="synonym">Oxyuris incognita</name>
    <dbReference type="NCBI Taxonomy" id="6306"/>
    <lineage>
        <taxon>Eukaryota</taxon>
        <taxon>Metazoa</taxon>
        <taxon>Ecdysozoa</taxon>
        <taxon>Nematoda</taxon>
        <taxon>Chromadorea</taxon>
        <taxon>Rhabditida</taxon>
        <taxon>Tylenchina</taxon>
        <taxon>Tylenchomorpha</taxon>
        <taxon>Tylenchoidea</taxon>
        <taxon>Meloidogynidae</taxon>
        <taxon>Meloidogyninae</taxon>
        <taxon>Meloidogyne</taxon>
        <taxon>Meloidogyne incognita group</taxon>
    </lineage>
</organism>
<evidence type="ECO:0000313" key="2">
    <source>
        <dbReference type="WBParaSite" id="Minc3s00515g13592"/>
    </source>
</evidence>
<name>A0A914LHB3_MELIC</name>
<sequence>MHSNTSCIISAIPLNEDENKNKILEQQQSLIDEQFKDCDSPQSGSDNFNSPPPPNSIFGRQYLGALFISLPDGIILEFQQNNNISSSNSSEEENQSEFCLKIGDSLFNYLNGKGAQTMLLNAFCGHTRRRMYARIKWGDALRACELLCEFFNDSKTSSRRLANIQLFCVQNIDIKQQQQHLFIKNKNLVFTTRHNSFCSIIYLDSK</sequence>
<dbReference type="WBParaSite" id="Minc3s00515g13592">
    <property type="protein sequence ID" value="Minc3s00515g13592"/>
    <property type="gene ID" value="Minc3s00515g13592"/>
</dbReference>
<protein>
    <submittedName>
        <fullName evidence="2">Uncharacterized protein</fullName>
    </submittedName>
</protein>
<keyword evidence="1" id="KW-1185">Reference proteome</keyword>